<evidence type="ECO:0000313" key="4">
    <source>
        <dbReference type="Proteomes" id="UP000813444"/>
    </source>
</evidence>
<evidence type="ECO:0000313" key="3">
    <source>
        <dbReference type="EMBL" id="KAH7304982.1"/>
    </source>
</evidence>
<accession>A0A8K0SIV5</accession>
<dbReference type="AlphaFoldDB" id="A0A8K0SIV5"/>
<keyword evidence="4" id="KW-1185">Reference proteome</keyword>
<comment type="caution">
    <text evidence="3">The sequence shown here is derived from an EMBL/GenBank/DDBJ whole genome shotgun (WGS) entry which is preliminary data.</text>
</comment>
<proteinExistence type="predicted"/>
<dbReference type="Pfam" id="PF00931">
    <property type="entry name" value="NB-ARC"/>
    <property type="match status" value="1"/>
</dbReference>
<gene>
    <name evidence="3" type="ORF">B0I35DRAFT_465003</name>
</gene>
<dbReference type="SUPFAM" id="SSF52540">
    <property type="entry name" value="P-loop containing nucleoside triphosphate hydrolases"/>
    <property type="match status" value="1"/>
</dbReference>
<dbReference type="InterPro" id="IPR027417">
    <property type="entry name" value="P-loop_NTPase"/>
</dbReference>
<dbReference type="PRINTS" id="PR00364">
    <property type="entry name" value="DISEASERSIST"/>
</dbReference>
<dbReference type="GO" id="GO:0043531">
    <property type="term" value="F:ADP binding"/>
    <property type="evidence" value="ECO:0007669"/>
    <property type="project" value="InterPro"/>
</dbReference>
<sequence>MSTPKSYASTHAPSTSSETILMLGFAGMRAASSSPISIQRIKRISSIVESEADMARMRQNGMMDKLSTKSSDDEQRSRYRHLPLLQNAKFTGRDDVLSRIQAFLHPKLPSKSTQSVALFGMGGVGKTQVALQYAYQYADTYDIIIWIAAETPITIGQSFREVAQGLHLCHEAEELRDTAVAIQRVKNWLSTTSSRWLIMFDNADDLASVKLEPFNESEGSQMLLRQVGLHPEEAAHQEHATSITQAFGGLPLALSQIGGFIAQRRIPLKGFLQLYEKNAAKIDARKTVKDDYEHTLSTVWDVSFAKLPEESTSLLNLMVFFDPDSIDEEILLQGSQSDPEVDSDFEFLTDDMDLGDAEQPLLQVALINKGSMQPIISVHRLIQSSAFRRLPAEDQSKYFDTAVRLLSWGFPDTWSKDVGHQINAWKRCEKCLPHIDHLARFATKHPIQCKNPQLYAELLLRCSWYLYEREMYEVARSLAEAAVGAFDDKTTLAYASAIDLVGLIDLDLCKPALALQPFKQALDIRKARLGPSDAFIAFSLNNLALAYTELGDLEEAHRQHQEAIAIRLGTNSDRIGNSYSNMASLLLKMDKADEAEEMLARCPSLKDFTDETFLNTGNPRFSGDMVLLSRIRLRQGRIDDALRLASKALTFRQTLLGNRLKTCDSLFDVASILQLQNHQASAIDLLKQLVNIAESLKEGEGQLARALHKLSGLCTEKGMTQDAEDAREKALKIRNRLRPDLAQEPFDAASFGKLTLWMLW</sequence>
<dbReference type="OrthoDB" id="6161812at2759"/>
<organism evidence="3 4">
    <name type="scientific">Stachybotrys elegans</name>
    <dbReference type="NCBI Taxonomy" id="80388"/>
    <lineage>
        <taxon>Eukaryota</taxon>
        <taxon>Fungi</taxon>
        <taxon>Dikarya</taxon>
        <taxon>Ascomycota</taxon>
        <taxon>Pezizomycotina</taxon>
        <taxon>Sordariomycetes</taxon>
        <taxon>Hypocreomycetidae</taxon>
        <taxon>Hypocreales</taxon>
        <taxon>Stachybotryaceae</taxon>
        <taxon>Stachybotrys</taxon>
    </lineage>
</organism>
<dbReference type="Proteomes" id="UP000813444">
    <property type="component" value="Unassembled WGS sequence"/>
</dbReference>
<evidence type="ECO:0000259" key="1">
    <source>
        <dbReference type="Pfam" id="PF00931"/>
    </source>
</evidence>
<dbReference type="PANTHER" id="PTHR35205">
    <property type="entry name" value="NB-ARC AND TPR DOMAIN PROTEIN"/>
    <property type="match status" value="1"/>
</dbReference>
<name>A0A8K0SIV5_9HYPO</name>
<dbReference type="Gene3D" id="3.40.50.300">
    <property type="entry name" value="P-loop containing nucleotide triphosphate hydrolases"/>
    <property type="match status" value="1"/>
</dbReference>
<dbReference type="EMBL" id="JAGPNK010000020">
    <property type="protein sequence ID" value="KAH7304982.1"/>
    <property type="molecule type" value="Genomic_DNA"/>
</dbReference>
<dbReference type="SUPFAM" id="SSF48452">
    <property type="entry name" value="TPR-like"/>
    <property type="match status" value="2"/>
</dbReference>
<dbReference type="Pfam" id="PF25000">
    <property type="entry name" value="DUF7779"/>
    <property type="match status" value="1"/>
</dbReference>
<feature type="domain" description="DUF7779" evidence="2">
    <location>
        <begin position="303"/>
        <end position="393"/>
    </location>
</feature>
<protein>
    <submittedName>
        <fullName evidence="3">P-loop containing nucleoside triphosphate hydrolase protein</fullName>
    </submittedName>
</protein>
<dbReference type="InterPro" id="IPR056681">
    <property type="entry name" value="DUF7779"/>
</dbReference>
<reference evidence="3" key="1">
    <citation type="journal article" date="2021" name="Nat. Commun.">
        <title>Genetic determinants of endophytism in the Arabidopsis root mycobiome.</title>
        <authorList>
            <person name="Mesny F."/>
            <person name="Miyauchi S."/>
            <person name="Thiergart T."/>
            <person name="Pickel B."/>
            <person name="Atanasova L."/>
            <person name="Karlsson M."/>
            <person name="Huettel B."/>
            <person name="Barry K.W."/>
            <person name="Haridas S."/>
            <person name="Chen C."/>
            <person name="Bauer D."/>
            <person name="Andreopoulos W."/>
            <person name="Pangilinan J."/>
            <person name="LaButti K."/>
            <person name="Riley R."/>
            <person name="Lipzen A."/>
            <person name="Clum A."/>
            <person name="Drula E."/>
            <person name="Henrissat B."/>
            <person name="Kohler A."/>
            <person name="Grigoriev I.V."/>
            <person name="Martin F.M."/>
            <person name="Hacquard S."/>
        </authorList>
    </citation>
    <scope>NUCLEOTIDE SEQUENCE</scope>
    <source>
        <strain evidence="3">MPI-CAGE-CH-0235</strain>
    </source>
</reference>
<feature type="domain" description="NB-ARC" evidence="1">
    <location>
        <begin position="107"/>
        <end position="202"/>
    </location>
</feature>
<dbReference type="Gene3D" id="1.25.40.10">
    <property type="entry name" value="Tetratricopeptide repeat domain"/>
    <property type="match status" value="2"/>
</dbReference>
<evidence type="ECO:0000259" key="2">
    <source>
        <dbReference type="Pfam" id="PF25000"/>
    </source>
</evidence>
<dbReference type="GO" id="GO:0016787">
    <property type="term" value="F:hydrolase activity"/>
    <property type="evidence" value="ECO:0007669"/>
    <property type="project" value="UniProtKB-KW"/>
</dbReference>
<dbReference type="PANTHER" id="PTHR35205:SF1">
    <property type="entry name" value="ZU5 DOMAIN-CONTAINING PROTEIN"/>
    <property type="match status" value="1"/>
</dbReference>
<keyword evidence="3" id="KW-0378">Hydrolase</keyword>
<dbReference type="InterPro" id="IPR002182">
    <property type="entry name" value="NB-ARC"/>
</dbReference>
<dbReference type="InterPro" id="IPR011990">
    <property type="entry name" value="TPR-like_helical_dom_sf"/>
</dbReference>
<dbReference type="Pfam" id="PF13424">
    <property type="entry name" value="TPR_12"/>
    <property type="match status" value="2"/>
</dbReference>